<accession>A0ABT4SIA5</accession>
<comment type="caution">
    <text evidence="1">The sequence shown here is derived from an EMBL/GenBank/DDBJ whole genome shotgun (WGS) entry which is preliminary data.</text>
</comment>
<evidence type="ECO:0000313" key="1">
    <source>
        <dbReference type="EMBL" id="MDA0636680.1"/>
    </source>
</evidence>
<sequence>MIFYYPGHPSSRDDDDPWLQFEWVIPVDGTGLDAQVAHLADCLRRTDPKTSARVVGGSQEYANRLGFPWLY</sequence>
<keyword evidence="2" id="KW-1185">Reference proteome</keyword>
<reference evidence="1" key="1">
    <citation type="submission" date="2022-11" db="EMBL/GenBank/DDBJ databases">
        <title>Nonomuraea corallina sp. nov., a new species of the genus Nonomuraea isolated from sea side sediment in Thai sea.</title>
        <authorList>
            <person name="Ngamcharungchit C."/>
            <person name="Matsumoto A."/>
            <person name="Suriyachadkun C."/>
            <person name="Panbangred W."/>
            <person name="Inahashi Y."/>
            <person name="Intra B."/>
        </authorList>
    </citation>
    <scope>NUCLEOTIDE SEQUENCE</scope>
    <source>
        <strain evidence="1">MCN248</strain>
    </source>
</reference>
<dbReference type="RefSeq" id="WP_270157573.1">
    <property type="nucleotide sequence ID" value="NZ_JAPNNL010000118.1"/>
</dbReference>
<evidence type="ECO:0000313" key="2">
    <source>
        <dbReference type="Proteomes" id="UP001144036"/>
    </source>
</evidence>
<name>A0ABT4SIA5_9ACTN</name>
<dbReference type="Proteomes" id="UP001144036">
    <property type="component" value="Unassembled WGS sequence"/>
</dbReference>
<protein>
    <submittedName>
        <fullName evidence="1">Uncharacterized protein</fullName>
    </submittedName>
</protein>
<gene>
    <name evidence="1" type="ORF">OUY22_24985</name>
</gene>
<organism evidence="1 2">
    <name type="scientific">Nonomuraea corallina</name>
    <dbReference type="NCBI Taxonomy" id="2989783"/>
    <lineage>
        <taxon>Bacteria</taxon>
        <taxon>Bacillati</taxon>
        <taxon>Actinomycetota</taxon>
        <taxon>Actinomycetes</taxon>
        <taxon>Streptosporangiales</taxon>
        <taxon>Streptosporangiaceae</taxon>
        <taxon>Nonomuraea</taxon>
    </lineage>
</organism>
<proteinExistence type="predicted"/>
<dbReference type="EMBL" id="JAPNNL010000118">
    <property type="protein sequence ID" value="MDA0636680.1"/>
    <property type="molecule type" value="Genomic_DNA"/>
</dbReference>